<dbReference type="EMBL" id="JADYXP020000016">
    <property type="protein sequence ID" value="KAL0107516.1"/>
    <property type="molecule type" value="Genomic_DNA"/>
</dbReference>
<gene>
    <name evidence="1" type="ORF">PUN28_014678</name>
</gene>
<reference evidence="1 2" key="1">
    <citation type="submission" date="2023-03" db="EMBL/GenBank/DDBJ databases">
        <title>High recombination rates correlate with genetic variation in Cardiocondyla obscurior ants.</title>
        <authorList>
            <person name="Errbii M."/>
        </authorList>
    </citation>
    <scope>NUCLEOTIDE SEQUENCE [LARGE SCALE GENOMIC DNA]</scope>
    <source>
        <strain evidence="1">Alpha-2009</strain>
        <tissue evidence="1">Whole body</tissue>
    </source>
</reference>
<protein>
    <submittedName>
        <fullName evidence="1">Uncharacterized protein</fullName>
    </submittedName>
</protein>
<proteinExistence type="predicted"/>
<keyword evidence="2" id="KW-1185">Reference proteome</keyword>
<dbReference type="Proteomes" id="UP001430953">
    <property type="component" value="Unassembled WGS sequence"/>
</dbReference>
<accession>A0AAW2EYM4</accession>
<dbReference type="AlphaFoldDB" id="A0AAW2EYM4"/>
<organism evidence="1 2">
    <name type="scientific">Cardiocondyla obscurior</name>
    <dbReference type="NCBI Taxonomy" id="286306"/>
    <lineage>
        <taxon>Eukaryota</taxon>
        <taxon>Metazoa</taxon>
        <taxon>Ecdysozoa</taxon>
        <taxon>Arthropoda</taxon>
        <taxon>Hexapoda</taxon>
        <taxon>Insecta</taxon>
        <taxon>Pterygota</taxon>
        <taxon>Neoptera</taxon>
        <taxon>Endopterygota</taxon>
        <taxon>Hymenoptera</taxon>
        <taxon>Apocrita</taxon>
        <taxon>Aculeata</taxon>
        <taxon>Formicoidea</taxon>
        <taxon>Formicidae</taxon>
        <taxon>Myrmicinae</taxon>
        <taxon>Cardiocondyla</taxon>
    </lineage>
</organism>
<name>A0AAW2EYM4_9HYME</name>
<evidence type="ECO:0000313" key="2">
    <source>
        <dbReference type="Proteomes" id="UP001430953"/>
    </source>
</evidence>
<comment type="caution">
    <text evidence="1">The sequence shown here is derived from an EMBL/GenBank/DDBJ whole genome shotgun (WGS) entry which is preliminary data.</text>
</comment>
<sequence length="110" mass="12638">MRERWISQANLIFVSRGIKGIHSASRRREATRAGRVATRGLNVEEPYTCISRESASRSLGNADLMQIVRAMRELNPKDSVILFTSRSRLALLAFRDNLDNNVRDYRCTFH</sequence>
<evidence type="ECO:0000313" key="1">
    <source>
        <dbReference type="EMBL" id="KAL0107516.1"/>
    </source>
</evidence>